<dbReference type="EMBL" id="AAWS01000041">
    <property type="protein sequence ID" value="EAY25941.1"/>
    <property type="molecule type" value="Genomic_DNA"/>
</dbReference>
<dbReference type="AlphaFoldDB" id="A1ZUQ5"/>
<evidence type="ECO:0000313" key="1">
    <source>
        <dbReference type="EMBL" id="EAY25941.1"/>
    </source>
</evidence>
<dbReference type="RefSeq" id="WP_002701966.1">
    <property type="nucleotide sequence ID" value="NZ_AAWS01000041.1"/>
</dbReference>
<accession>A1ZUQ5</accession>
<evidence type="ECO:0000313" key="2">
    <source>
        <dbReference type="Proteomes" id="UP000004095"/>
    </source>
</evidence>
<reference evidence="1 2" key="1">
    <citation type="submission" date="2007-01" db="EMBL/GenBank/DDBJ databases">
        <authorList>
            <person name="Haygood M."/>
            <person name="Podell S."/>
            <person name="Anderson C."/>
            <person name="Hopkinson B."/>
            <person name="Roe K."/>
            <person name="Barbeau K."/>
            <person name="Gaasterland T."/>
            <person name="Ferriera S."/>
            <person name="Johnson J."/>
            <person name="Kravitz S."/>
            <person name="Beeson K."/>
            <person name="Sutton G."/>
            <person name="Rogers Y.-H."/>
            <person name="Friedman R."/>
            <person name="Frazier M."/>
            <person name="Venter J.C."/>
        </authorList>
    </citation>
    <scope>NUCLEOTIDE SEQUENCE [LARGE SCALE GENOMIC DNA]</scope>
    <source>
        <strain evidence="1 2">ATCC 23134</strain>
    </source>
</reference>
<protein>
    <submittedName>
        <fullName evidence="1">Uncharacterized protein</fullName>
    </submittedName>
</protein>
<keyword evidence="2" id="KW-1185">Reference proteome</keyword>
<gene>
    <name evidence="1" type="ORF">M23134_00895</name>
</gene>
<name>A1ZUQ5_MICM2</name>
<proteinExistence type="predicted"/>
<dbReference type="Proteomes" id="UP000004095">
    <property type="component" value="Unassembled WGS sequence"/>
</dbReference>
<dbReference type="OrthoDB" id="9964194at2"/>
<sequence>MIKLNVSQIDSKEDPVIECYNDITRIPLNINLNNQILPQHTTTYDNIDEGNFIEFRFNEVGKLYEITVIALNNDSVLETDRINVQKVDNSLYDFFHSEKHARKRSTMKVQILKASESICVTLGASEYIRYYKAADHLYIGVDNAGVFRSFFLDQLSKENVNDIFGELI</sequence>
<comment type="caution">
    <text evidence="1">The sequence shown here is derived from an EMBL/GenBank/DDBJ whole genome shotgun (WGS) entry which is preliminary data.</text>
</comment>
<organism evidence="1 2">
    <name type="scientific">Microscilla marina ATCC 23134</name>
    <dbReference type="NCBI Taxonomy" id="313606"/>
    <lineage>
        <taxon>Bacteria</taxon>
        <taxon>Pseudomonadati</taxon>
        <taxon>Bacteroidota</taxon>
        <taxon>Cytophagia</taxon>
        <taxon>Cytophagales</taxon>
        <taxon>Microscillaceae</taxon>
        <taxon>Microscilla</taxon>
    </lineage>
</organism>